<dbReference type="RefSeq" id="WP_129928222.1">
    <property type="nucleotide sequence ID" value="NZ_CP159510.1"/>
</dbReference>
<dbReference type="EMBL" id="CP159510">
    <property type="protein sequence ID" value="XCJ16641.1"/>
    <property type="molecule type" value="Genomic_DNA"/>
</dbReference>
<proteinExistence type="predicted"/>
<name>A0AAU8IF80_9BACL</name>
<gene>
    <name evidence="1" type="ORF">ABNN70_13465</name>
</gene>
<protein>
    <submittedName>
        <fullName evidence="1">Uncharacterized protein</fullName>
    </submittedName>
</protein>
<reference evidence="1" key="1">
    <citation type="submission" date="2024-06" db="EMBL/GenBank/DDBJ databases">
        <authorList>
            <person name="Fan A."/>
            <person name="Zhang F.Y."/>
            <person name="Zhang L."/>
        </authorList>
    </citation>
    <scope>NUCLEOTIDE SEQUENCE</scope>
    <source>
        <strain evidence="1">Y61</strain>
    </source>
</reference>
<evidence type="ECO:0000313" key="1">
    <source>
        <dbReference type="EMBL" id="XCJ16641.1"/>
    </source>
</evidence>
<dbReference type="AlphaFoldDB" id="A0AAU8IF80"/>
<accession>A0AAU8IF80</accession>
<sequence length="305" mass="35527">MNDRQSMILALIRNHFRFQELNLIRENPMIISTEKGLKRIRFWENEGLLKRHLEWRLKLLTPSFFIDRMYVTVQGFPYIRYDRFRLTCHDAPEEEAVMSGYEALWAEVMHTLLTRSRMPLPVSESSLLGTVQTYYEQAERADLFSSHAGKIAQSCYPSVCERAKIADQLRAKHQGRRRSFVLPDDFSFDQIKKLFDVLFINLGQSGPVQGYDRIAGFMQQVLNNQGESVMQALLQLMIEKGGMDQETSDLIKAAWYEPDEWIYLVDLLSGLPPGMELSNQHVNGFKKIWDSKNRLIALFLAYFEV</sequence>
<organism evidence="1">
    <name type="scientific">Sporolactobacillus sp. Y61</name>
    <dbReference type="NCBI Taxonomy" id="3160863"/>
    <lineage>
        <taxon>Bacteria</taxon>
        <taxon>Bacillati</taxon>
        <taxon>Bacillota</taxon>
        <taxon>Bacilli</taxon>
        <taxon>Bacillales</taxon>
        <taxon>Sporolactobacillaceae</taxon>
        <taxon>Sporolactobacillus</taxon>
    </lineage>
</organism>